<dbReference type="EMBL" id="MFNE01000026">
    <property type="protein sequence ID" value="OGG95134.1"/>
    <property type="molecule type" value="Genomic_DNA"/>
</dbReference>
<comment type="caution">
    <text evidence="5">The sequence shown here is derived from an EMBL/GenBank/DDBJ whole genome shotgun (WGS) entry which is preliminary data.</text>
</comment>
<reference evidence="5 6" key="1">
    <citation type="journal article" date="2016" name="Nat. Commun.">
        <title>Thousands of microbial genomes shed light on interconnected biogeochemical processes in an aquifer system.</title>
        <authorList>
            <person name="Anantharaman K."/>
            <person name="Brown C.T."/>
            <person name="Hug L.A."/>
            <person name="Sharon I."/>
            <person name="Castelle C.J."/>
            <person name="Probst A.J."/>
            <person name="Thomas B.C."/>
            <person name="Singh A."/>
            <person name="Wilkins M.J."/>
            <person name="Karaoz U."/>
            <person name="Brodie E.L."/>
            <person name="Williams K.H."/>
            <person name="Hubbard S.S."/>
            <person name="Banfield J.F."/>
        </authorList>
    </citation>
    <scope>NUCLEOTIDE SEQUENCE [LARGE SCALE GENOMIC DNA]</scope>
</reference>
<dbReference type="PROSITE" id="PS51257">
    <property type="entry name" value="PROKAR_LIPOPROTEIN"/>
    <property type="match status" value="1"/>
</dbReference>
<evidence type="ECO:0000313" key="6">
    <source>
        <dbReference type="Proteomes" id="UP000178449"/>
    </source>
</evidence>
<gene>
    <name evidence="5" type="ORF">A2527_08155</name>
</gene>
<dbReference type="Pfam" id="PF08139">
    <property type="entry name" value="LPAM_1"/>
    <property type="match status" value="1"/>
</dbReference>
<protein>
    <recommendedName>
        <fullName evidence="1">Type IV secretion system putative lipoprotein virB7</fullName>
    </recommendedName>
</protein>
<evidence type="ECO:0000256" key="3">
    <source>
        <dbReference type="SAM" id="MobiDB-lite"/>
    </source>
</evidence>
<evidence type="ECO:0000256" key="1">
    <source>
        <dbReference type="ARBA" id="ARBA00017922"/>
    </source>
</evidence>
<dbReference type="AlphaFoldDB" id="A0A1F6GAL3"/>
<keyword evidence="2 4" id="KW-0732">Signal</keyword>
<sequence length="63" mass="6261">MKRSLLVAFSLLALAACNKKAPEAVAPMEPAAVEAPAAPAEAPAAPAVDATGDMAAPEHTEAH</sequence>
<evidence type="ECO:0000313" key="5">
    <source>
        <dbReference type="EMBL" id="OGG95134.1"/>
    </source>
</evidence>
<organism evidence="5 6">
    <name type="scientific">Candidatus Lambdaproteobacteria bacterium RIFOXYD2_FULL_50_16</name>
    <dbReference type="NCBI Taxonomy" id="1817772"/>
    <lineage>
        <taxon>Bacteria</taxon>
        <taxon>Pseudomonadati</taxon>
        <taxon>Pseudomonadota</taxon>
        <taxon>Candidatus Lambdaproteobacteria</taxon>
    </lineage>
</organism>
<proteinExistence type="predicted"/>
<name>A0A1F6GAL3_9PROT</name>
<dbReference type="Proteomes" id="UP000178449">
    <property type="component" value="Unassembled WGS sequence"/>
</dbReference>
<evidence type="ECO:0000256" key="2">
    <source>
        <dbReference type="ARBA" id="ARBA00022729"/>
    </source>
</evidence>
<feature type="region of interest" description="Disordered" evidence="3">
    <location>
        <begin position="33"/>
        <end position="63"/>
    </location>
</feature>
<feature type="signal peptide" evidence="4">
    <location>
        <begin position="1"/>
        <end position="15"/>
    </location>
</feature>
<feature type="chain" id="PRO_5012091151" description="Type IV secretion system putative lipoprotein virB7" evidence="4">
    <location>
        <begin position="16"/>
        <end position="63"/>
    </location>
</feature>
<evidence type="ECO:0000256" key="4">
    <source>
        <dbReference type="SAM" id="SignalP"/>
    </source>
</evidence>
<accession>A0A1F6GAL3</accession>
<feature type="compositionally biased region" description="Low complexity" evidence="3">
    <location>
        <begin position="33"/>
        <end position="48"/>
    </location>
</feature>
<dbReference type="InterPro" id="IPR012640">
    <property type="entry name" value="Membr_lipoprot_lipid_attach_CS"/>
</dbReference>